<gene>
    <name evidence="1" type="ORF">BB8028_0006g11060</name>
</gene>
<organism evidence="1 2">
    <name type="scientific">Beauveria bassiana</name>
    <name type="common">White muscardine disease fungus</name>
    <name type="synonym">Tritirachium shiotae</name>
    <dbReference type="NCBI Taxonomy" id="176275"/>
    <lineage>
        <taxon>Eukaryota</taxon>
        <taxon>Fungi</taxon>
        <taxon>Dikarya</taxon>
        <taxon>Ascomycota</taxon>
        <taxon>Pezizomycotina</taxon>
        <taxon>Sordariomycetes</taxon>
        <taxon>Hypocreomycetidae</taxon>
        <taxon>Hypocreales</taxon>
        <taxon>Cordycipitaceae</taxon>
        <taxon>Beauveria</taxon>
    </lineage>
</organism>
<proteinExistence type="predicted"/>
<dbReference type="AlphaFoldDB" id="A0A2S7YL24"/>
<reference evidence="1 2" key="1">
    <citation type="submission" date="2016-07" db="EMBL/GenBank/DDBJ databases">
        <title>Comparative genomics of the entomopathogenic fungus Beauveria bassiana.</title>
        <authorList>
            <person name="Valero Jimenez C.A."/>
            <person name="Zwaan B.J."/>
            <person name="Van Kan J.A."/>
            <person name="Takken W."/>
            <person name="Debets A.J."/>
            <person name="Schoustra S.E."/>
            <person name="Koenraadt C.J."/>
        </authorList>
    </citation>
    <scope>NUCLEOTIDE SEQUENCE [LARGE SCALE GENOMIC DNA]</scope>
    <source>
        <strain evidence="1 2">ARSEF 8028</strain>
    </source>
</reference>
<protein>
    <submittedName>
        <fullName evidence="1">Uncharacterized protein</fullName>
    </submittedName>
</protein>
<evidence type="ECO:0000313" key="1">
    <source>
        <dbReference type="EMBL" id="PQK16787.1"/>
    </source>
</evidence>
<accession>A0A2S7YL24</accession>
<comment type="caution">
    <text evidence="1">The sequence shown here is derived from an EMBL/GenBank/DDBJ whole genome shotgun (WGS) entry which is preliminary data.</text>
</comment>
<dbReference type="Proteomes" id="UP000237441">
    <property type="component" value="Unassembled WGS sequence"/>
</dbReference>
<dbReference type="EMBL" id="JRHA01000006">
    <property type="protein sequence ID" value="PQK16787.1"/>
    <property type="molecule type" value="Genomic_DNA"/>
</dbReference>
<sequence length="245" mass="26783">MNQCPDALMQFIHGNLSSATIASIAVQLQKSCVPDRQVLWTGMTREAAQKWADAHDLQTLTTAMGAYMNTKNQLCPQKQKSHAAWIDYIHGASALFALRISQGEVVTVLSNPPPQRFHPDGNTSFQCIEAPIITGELGNRAVTRNEIALRMLPKLLISGIKFGRKTLFALGSTNMVNDLQPCLGEKSKEGSLYSHPIRQQQPIGHSPTTRAAAIAVCIPAWNVGAGGFLIRWRSASRSYRESTTA</sequence>
<dbReference type="OrthoDB" id="4866720at2759"/>
<name>A0A2S7YL24_BEABA</name>
<evidence type="ECO:0000313" key="2">
    <source>
        <dbReference type="Proteomes" id="UP000237441"/>
    </source>
</evidence>